<accession>A0AAW2F7D3</accession>
<dbReference type="AlphaFoldDB" id="A0AAW2F7D3"/>
<proteinExistence type="predicted"/>
<evidence type="ECO:0000256" key="1">
    <source>
        <dbReference type="SAM" id="Coils"/>
    </source>
</evidence>
<dbReference type="Proteomes" id="UP001430953">
    <property type="component" value="Unassembled WGS sequence"/>
</dbReference>
<feature type="coiled-coil region" evidence="1">
    <location>
        <begin position="112"/>
        <end position="146"/>
    </location>
</feature>
<evidence type="ECO:0000313" key="2">
    <source>
        <dbReference type="EMBL" id="KAL0111789.1"/>
    </source>
</evidence>
<keyword evidence="3" id="KW-1185">Reference proteome</keyword>
<reference evidence="2 3" key="1">
    <citation type="submission" date="2023-03" db="EMBL/GenBank/DDBJ databases">
        <title>High recombination rates correlate with genetic variation in Cardiocondyla obscurior ants.</title>
        <authorList>
            <person name="Errbii M."/>
        </authorList>
    </citation>
    <scope>NUCLEOTIDE SEQUENCE [LARGE SCALE GENOMIC DNA]</scope>
    <source>
        <strain evidence="2">Alpha-2009</strain>
        <tissue evidence="2">Whole body</tissue>
    </source>
</reference>
<protein>
    <recommendedName>
        <fullName evidence="4">Protein MIS12 homolog</fullName>
    </recommendedName>
</protein>
<name>A0AAW2F7D3_9HYME</name>
<sequence>MESDAASVELQTRKREEYEMQLFGFHSRAVYKTLKNIMVERIQSNSKKLCETLQTKYPGSDNVAELKASEEKLIKAYYAACSSHLKTLKNVVKKFIAIPDNVLANEDKLQEVQYTETELQCMHEKLEELQQKAKQVIMLNVALKEEIQLIEQFSICLDNTDRLRHIIESAVTCSNGSEIISQLVENYKQLSAILDNDPSVENMIYNSVNYKHTDTDINTF</sequence>
<comment type="caution">
    <text evidence="2">The sequence shown here is derived from an EMBL/GenBank/DDBJ whole genome shotgun (WGS) entry which is preliminary data.</text>
</comment>
<keyword evidence="1" id="KW-0175">Coiled coil</keyword>
<gene>
    <name evidence="2" type="ORF">PUN28_013165</name>
</gene>
<organism evidence="2 3">
    <name type="scientific">Cardiocondyla obscurior</name>
    <dbReference type="NCBI Taxonomy" id="286306"/>
    <lineage>
        <taxon>Eukaryota</taxon>
        <taxon>Metazoa</taxon>
        <taxon>Ecdysozoa</taxon>
        <taxon>Arthropoda</taxon>
        <taxon>Hexapoda</taxon>
        <taxon>Insecta</taxon>
        <taxon>Pterygota</taxon>
        <taxon>Neoptera</taxon>
        <taxon>Endopterygota</taxon>
        <taxon>Hymenoptera</taxon>
        <taxon>Apocrita</taxon>
        <taxon>Aculeata</taxon>
        <taxon>Formicoidea</taxon>
        <taxon>Formicidae</taxon>
        <taxon>Myrmicinae</taxon>
        <taxon>Cardiocondyla</taxon>
    </lineage>
</organism>
<dbReference type="EMBL" id="JADYXP020000013">
    <property type="protein sequence ID" value="KAL0111789.1"/>
    <property type="molecule type" value="Genomic_DNA"/>
</dbReference>
<evidence type="ECO:0000313" key="3">
    <source>
        <dbReference type="Proteomes" id="UP001430953"/>
    </source>
</evidence>
<evidence type="ECO:0008006" key="4">
    <source>
        <dbReference type="Google" id="ProtNLM"/>
    </source>
</evidence>